<dbReference type="Gene3D" id="3.40.50.2000">
    <property type="entry name" value="Glycogen Phosphorylase B"/>
    <property type="match status" value="2"/>
</dbReference>
<dbReference type="GO" id="GO:0016757">
    <property type="term" value="F:glycosyltransferase activity"/>
    <property type="evidence" value="ECO:0007669"/>
    <property type="project" value="UniProtKB-KW"/>
</dbReference>
<dbReference type="AlphaFoldDB" id="A0A5N5RKW2"/>
<evidence type="ECO:0000313" key="4">
    <source>
        <dbReference type="Proteomes" id="UP000326336"/>
    </source>
</evidence>
<dbReference type="InterPro" id="IPR001296">
    <property type="entry name" value="Glyco_trans_1"/>
</dbReference>
<sequence length="386" mass="43449">MTIKQQDAPVRILHWGLMGGRGGIEMFIMNLYRKIDRDRVQFDFLDGHAHVQPFEEEINDLGGRVFHVLYTQKEAPFTANRRLLRFYREHQEIGGVHVHANFPYATPLKVAKQAGIELRVLHSHNSQGTPLPKDPVKRVLAKARALKVAHEIDACPSHYFACSNTAAEFMFPGKPYTWVRNGIDTAEYDYSPIDRARVRADLGIEDHTVVVGFCGRLREQKNPLFAVDVFAQYHRLNPDSVFVVVGNGELDEPMRGRVAESGLSDGAVRFLGGERSDVNRIYQAMDILLMPSRYEGLPLVLIEAQTAGLPCLVSQKVITEQVKVTDLVRFQSLEAAAQEWAAALDEMTERIPRRRGYQTEVSASGFDMSTTAATLADFYTEHAGRH</sequence>
<dbReference type="SUPFAM" id="SSF53756">
    <property type="entry name" value="UDP-Glycosyltransferase/glycogen phosphorylase"/>
    <property type="match status" value="1"/>
</dbReference>
<dbReference type="GO" id="GO:1901137">
    <property type="term" value="P:carbohydrate derivative biosynthetic process"/>
    <property type="evidence" value="ECO:0007669"/>
    <property type="project" value="UniProtKB-ARBA"/>
</dbReference>
<evidence type="ECO:0000313" key="3">
    <source>
        <dbReference type="EMBL" id="KAB5607411.1"/>
    </source>
</evidence>
<keyword evidence="1 3" id="KW-0808">Transferase</keyword>
<dbReference type="PANTHER" id="PTHR45947:SF14">
    <property type="entry name" value="SLL1723 PROTEIN"/>
    <property type="match status" value="1"/>
</dbReference>
<dbReference type="Pfam" id="PF00534">
    <property type="entry name" value="Glycos_transf_1"/>
    <property type="match status" value="1"/>
</dbReference>
<dbReference type="OrthoDB" id="9790710at2"/>
<evidence type="ECO:0000256" key="1">
    <source>
        <dbReference type="ARBA" id="ARBA00022679"/>
    </source>
</evidence>
<dbReference type="Proteomes" id="UP000326336">
    <property type="component" value="Unassembled WGS sequence"/>
</dbReference>
<feature type="domain" description="Glycosyl transferase family 1" evidence="2">
    <location>
        <begin position="195"/>
        <end position="318"/>
    </location>
</feature>
<reference evidence="3 4" key="1">
    <citation type="journal article" date="2019" name="Int. J. Syst. Evol. Microbiol.">
        <title>Bifidobacterium jacchi sp. nov., isolated from the faeces of a baby common marmoset (Callithrix jacchus).</title>
        <authorList>
            <person name="Modesto M."/>
            <person name="Watanabe K."/>
            <person name="Arita M."/>
            <person name="Satti M."/>
            <person name="Oki K."/>
            <person name="Sciavilla P."/>
            <person name="Patavino C."/>
            <person name="Camma C."/>
            <person name="Michelini S."/>
            <person name="Sgorbati B."/>
            <person name="Mattarelli P."/>
        </authorList>
    </citation>
    <scope>NUCLEOTIDE SEQUENCE [LARGE SCALE GENOMIC DNA]</scope>
    <source>
        <strain evidence="3 4">MRM 9.3</strain>
    </source>
</reference>
<dbReference type="InterPro" id="IPR050194">
    <property type="entry name" value="Glycosyltransferase_grp1"/>
</dbReference>
<protein>
    <submittedName>
        <fullName evidence="3">Glycosyltransferase family 1 protein</fullName>
    </submittedName>
</protein>
<evidence type="ECO:0000259" key="2">
    <source>
        <dbReference type="Pfam" id="PF00534"/>
    </source>
</evidence>
<comment type="caution">
    <text evidence="3">The sequence shown here is derived from an EMBL/GenBank/DDBJ whole genome shotgun (WGS) entry which is preliminary data.</text>
</comment>
<gene>
    <name evidence="3" type="ORF">EHS19_05010</name>
</gene>
<accession>A0A5N5RKW2</accession>
<organism evidence="3 4">
    <name type="scientific">Bifidobacterium jacchi</name>
    <dbReference type="NCBI Taxonomy" id="2490545"/>
    <lineage>
        <taxon>Bacteria</taxon>
        <taxon>Bacillati</taxon>
        <taxon>Actinomycetota</taxon>
        <taxon>Actinomycetes</taxon>
        <taxon>Bifidobacteriales</taxon>
        <taxon>Bifidobacteriaceae</taxon>
        <taxon>Bifidobacterium</taxon>
    </lineage>
</organism>
<proteinExistence type="predicted"/>
<dbReference type="PANTHER" id="PTHR45947">
    <property type="entry name" value="SULFOQUINOVOSYL TRANSFERASE SQD2"/>
    <property type="match status" value="1"/>
</dbReference>
<name>A0A5N5RKW2_9BIFI</name>
<dbReference type="RefSeq" id="WP_151916687.1">
    <property type="nucleotide sequence ID" value="NZ_RQSP01000012.1"/>
</dbReference>
<keyword evidence="4" id="KW-1185">Reference proteome</keyword>
<dbReference type="EMBL" id="RQSP01000012">
    <property type="protein sequence ID" value="KAB5607411.1"/>
    <property type="molecule type" value="Genomic_DNA"/>
</dbReference>